<keyword evidence="2" id="KW-0902">Two-component regulatory system</keyword>
<keyword evidence="1 6" id="KW-0597">Phosphoprotein</keyword>
<dbReference type="InterPro" id="IPR001789">
    <property type="entry name" value="Sig_transdc_resp-reg_receiver"/>
</dbReference>
<keyword evidence="5" id="KW-0804">Transcription</keyword>
<feature type="DNA-binding region" description="OmpR/PhoB-type" evidence="7">
    <location>
        <begin position="126"/>
        <end position="220"/>
    </location>
</feature>
<feature type="domain" description="Response regulatory" evidence="8">
    <location>
        <begin position="3"/>
        <end position="117"/>
    </location>
</feature>
<name>C8PGP0_9BACT</name>
<dbReference type="EMBL" id="ACYG01000019">
    <property type="protein sequence ID" value="EEV18278.1"/>
    <property type="molecule type" value="Genomic_DNA"/>
</dbReference>
<dbReference type="GO" id="GO:0005829">
    <property type="term" value="C:cytosol"/>
    <property type="evidence" value="ECO:0007669"/>
    <property type="project" value="TreeGrafter"/>
</dbReference>
<dbReference type="PANTHER" id="PTHR48111:SF22">
    <property type="entry name" value="REGULATOR OF RPOS"/>
    <property type="match status" value="1"/>
</dbReference>
<keyword evidence="11" id="KW-1185">Reference proteome</keyword>
<sequence>MSKILLVEDDETLCDLIGEYLKDAGFDVCVCSDAQSAADLAYEQKFDLFIFDVKIPKGDGFSLLKELRKSGDRTPAIFATSLNTLDDLEVGFKSGCDDYLKKPYELKELLLRVNSLIKRSFSHNFDEFVTIDDEFKFYFASKELRRSGVPVALSNKERELLALFLQNKNRLLSKDEIFSAIYAFDETPSEEALRTYIKNLRRVLGEEHIINRRNAGYLYV</sequence>
<dbReference type="InterPro" id="IPR039420">
    <property type="entry name" value="WalR-like"/>
</dbReference>
<dbReference type="SUPFAM" id="SSF52172">
    <property type="entry name" value="CheY-like"/>
    <property type="match status" value="1"/>
</dbReference>
<dbReference type="STRING" id="824.CGRAC_1067"/>
<dbReference type="Gene3D" id="3.40.50.2300">
    <property type="match status" value="1"/>
</dbReference>
<dbReference type="GO" id="GO:0000976">
    <property type="term" value="F:transcription cis-regulatory region binding"/>
    <property type="evidence" value="ECO:0007669"/>
    <property type="project" value="TreeGrafter"/>
</dbReference>
<dbReference type="eggNOG" id="COG0745">
    <property type="taxonomic scope" value="Bacteria"/>
</dbReference>
<organism evidence="10 11">
    <name type="scientific">Campylobacter gracilis RM3268</name>
    <dbReference type="NCBI Taxonomy" id="553220"/>
    <lineage>
        <taxon>Bacteria</taxon>
        <taxon>Pseudomonadati</taxon>
        <taxon>Campylobacterota</taxon>
        <taxon>Epsilonproteobacteria</taxon>
        <taxon>Campylobacterales</taxon>
        <taxon>Campylobacteraceae</taxon>
        <taxon>Campylobacter</taxon>
    </lineage>
</organism>
<dbReference type="PROSITE" id="PS51755">
    <property type="entry name" value="OMPR_PHOB"/>
    <property type="match status" value="1"/>
</dbReference>
<dbReference type="SMART" id="SM00448">
    <property type="entry name" value="REC"/>
    <property type="match status" value="1"/>
</dbReference>
<feature type="domain" description="OmpR/PhoB-type" evidence="9">
    <location>
        <begin position="126"/>
        <end position="220"/>
    </location>
</feature>
<evidence type="ECO:0000313" key="11">
    <source>
        <dbReference type="Proteomes" id="UP000005709"/>
    </source>
</evidence>
<keyword evidence="3" id="KW-0805">Transcription regulation</keyword>
<dbReference type="GO" id="GO:0000156">
    <property type="term" value="F:phosphorelay response regulator activity"/>
    <property type="evidence" value="ECO:0007669"/>
    <property type="project" value="TreeGrafter"/>
</dbReference>
<dbReference type="Proteomes" id="UP000005709">
    <property type="component" value="Unassembled WGS sequence"/>
</dbReference>
<dbReference type="Pfam" id="PF00486">
    <property type="entry name" value="Trans_reg_C"/>
    <property type="match status" value="1"/>
</dbReference>
<dbReference type="InterPro" id="IPR011006">
    <property type="entry name" value="CheY-like_superfamily"/>
</dbReference>
<dbReference type="PROSITE" id="PS50110">
    <property type="entry name" value="RESPONSE_REGULATORY"/>
    <property type="match status" value="1"/>
</dbReference>
<evidence type="ECO:0000256" key="6">
    <source>
        <dbReference type="PROSITE-ProRule" id="PRU00169"/>
    </source>
</evidence>
<dbReference type="Pfam" id="PF00072">
    <property type="entry name" value="Response_reg"/>
    <property type="match status" value="1"/>
</dbReference>
<evidence type="ECO:0000259" key="9">
    <source>
        <dbReference type="PROSITE" id="PS51755"/>
    </source>
</evidence>
<protein>
    <submittedName>
        <fullName evidence="10">Response regulator receiver domain protein</fullName>
    </submittedName>
</protein>
<dbReference type="RefSeq" id="WP_005870660.1">
    <property type="nucleotide sequence ID" value="NZ_ACYG01000019.1"/>
</dbReference>
<dbReference type="AlphaFoldDB" id="C8PGP0"/>
<dbReference type="InterPro" id="IPR036388">
    <property type="entry name" value="WH-like_DNA-bd_sf"/>
</dbReference>
<comment type="caution">
    <text evidence="10">The sequence shown here is derived from an EMBL/GenBank/DDBJ whole genome shotgun (WGS) entry which is preliminary data.</text>
</comment>
<accession>C8PGP0</accession>
<dbReference type="CDD" id="cd00383">
    <property type="entry name" value="trans_reg_C"/>
    <property type="match status" value="1"/>
</dbReference>
<dbReference type="GO" id="GO:0032993">
    <property type="term" value="C:protein-DNA complex"/>
    <property type="evidence" value="ECO:0007669"/>
    <property type="project" value="TreeGrafter"/>
</dbReference>
<dbReference type="Gene3D" id="1.10.10.10">
    <property type="entry name" value="Winged helix-like DNA-binding domain superfamily/Winged helix DNA-binding domain"/>
    <property type="match status" value="1"/>
</dbReference>
<proteinExistence type="predicted"/>
<evidence type="ECO:0000256" key="3">
    <source>
        <dbReference type="ARBA" id="ARBA00023015"/>
    </source>
</evidence>
<dbReference type="GO" id="GO:0006355">
    <property type="term" value="P:regulation of DNA-templated transcription"/>
    <property type="evidence" value="ECO:0007669"/>
    <property type="project" value="InterPro"/>
</dbReference>
<dbReference type="SMART" id="SM00862">
    <property type="entry name" value="Trans_reg_C"/>
    <property type="match status" value="1"/>
</dbReference>
<evidence type="ECO:0000256" key="7">
    <source>
        <dbReference type="PROSITE-ProRule" id="PRU01091"/>
    </source>
</evidence>
<evidence type="ECO:0000256" key="2">
    <source>
        <dbReference type="ARBA" id="ARBA00023012"/>
    </source>
</evidence>
<dbReference type="InterPro" id="IPR001867">
    <property type="entry name" value="OmpR/PhoB-type_DNA-bd"/>
</dbReference>
<keyword evidence="4 7" id="KW-0238">DNA-binding</keyword>
<evidence type="ECO:0000313" key="10">
    <source>
        <dbReference type="EMBL" id="EEV18278.1"/>
    </source>
</evidence>
<evidence type="ECO:0000259" key="8">
    <source>
        <dbReference type="PROSITE" id="PS50110"/>
    </source>
</evidence>
<reference evidence="10 11" key="1">
    <citation type="submission" date="2009-07" db="EMBL/GenBank/DDBJ databases">
        <authorList>
            <person name="Madupu R."/>
            <person name="Sebastian Y."/>
            <person name="Durkin A.S."/>
            <person name="Torralba M."/>
            <person name="Methe B."/>
            <person name="Sutton G.G."/>
            <person name="Strausberg R.L."/>
            <person name="Nelson K.E."/>
        </authorList>
    </citation>
    <scope>NUCLEOTIDE SEQUENCE [LARGE SCALE GENOMIC DNA]</scope>
    <source>
        <strain evidence="10 11">RM3268</strain>
    </source>
</reference>
<evidence type="ECO:0000256" key="5">
    <source>
        <dbReference type="ARBA" id="ARBA00023163"/>
    </source>
</evidence>
<evidence type="ECO:0000256" key="4">
    <source>
        <dbReference type="ARBA" id="ARBA00023125"/>
    </source>
</evidence>
<dbReference type="OrthoDB" id="8912111at2"/>
<gene>
    <name evidence="10" type="ORF">CAMGR0001_1035</name>
</gene>
<feature type="modified residue" description="4-aspartylphosphate" evidence="6">
    <location>
        <position position="52"/>
    </location>
</feature>
<evidence type="ECO:0000256" key="1">
    <source>
        <dbReference type="ARBA" id="ARBA00022553"/>
    </source>
</evidence>
<dbReference type="PANTHER" id="PTHR48111">
    <property type="entry name" value="REGULATOR OF RPOS"/>
    <property type="match status" value="1"/>
</dbReference>